<reference evidence="1" key="1">
    <citation type="submission" date="2020-02" db="EMBL/GenBank/DDBJ databases">
        <authorList>
            <person name="Meier V. D."/>
        </authorList>
    </citation>
    <scope>NUCLEOTIDE SEQUENCE</scope>
    <source>
        <strain evidence="1">AVDCRST_MAG74</strain>
    </source>
</reference>
<name>A0A6J4NV73_9BACT</name>
<accession>A0A6J4NV73</accession>
<dbReference type="AlphaFoldDB" id="A0A6J4NV73"/>
<evidence type="ECO:0000313" key="1">
    <source>
        <dbReference type="EMBL" id="CAA9398396.1"/>
    </source>
</evidence>
<protein>
    <submittedName>
        <fullName evidence="1">Uncharacterized protein</fullName>
    </submittedName>
</protein>
<gene>
    <name evidence="1" type="ORF">AVDCRST_MAG74-1434</name>
</gene>
<proteinExistence type="predicted"/>
<sequence>MSFTLIDLGAEKFEFRANVWNWKPTVEIIKSFDIVDEGKLRQMNYNATGATFSLEEAQTIGERIRSEILPKLEPNKRIFADLSVTDAPDDGTLYKDEDEQWKNYSTSYNWLKDFSEFCLKSKGFQVF</sequence>
<dbReference type="EMBL" id="CADCUR010000117">
    <property type="protein sequence ID" value="CAA9398396.1"/>
    <property type="molecule type" value="Genomic_DNA"/>
</dbReference>
<organism evidence="1">
    <name type="scientific">uncultured Pyrinomonadaceae bacterium</name>
    <dbReference type="NCBI Taxonomy" id="2283094"/>
    <lineage>
        <taxon>Bacteria</taxon>
        <taxon>Pseudomonadati</taxon>
        <taxon>Acidobacteriota</taxon>
        <taxon>Blastocatellia</taxon>
        <taxon>Blastocatellales</taxon>
        <taxon>Pyrinomonadaceae</taxon>
        <taxon>environmental samples</taxon>
    </lineage>
</organism>